<proteinExistence type="predicted"/>
<dbReference type="KEGG" id="ege:EM595_0591"/>
<evidence type="ECO:0000313" key="3">
    <source>
        <dbReference type="Proteomes" id="UP000059419"/>
    </source>
</evidence>
<evidence type="ECO:0000259" key="1">
    <source>
        <dbReference type="Pfam" id="PF09557"/>
    </source>
</evidence>
<dbReference type="InterPro" id="IPR019060">
    <property type="entry name" value="DUF2382"/>
</dbReference>
<dbReference type="STRING" id="1619313.EM595_0591"/>
<dbReference type="GeneID" id="84614415"/>
<dbReference type="Proteomes" id="UP000059419">
    <property type="component" value="Chromosome 1"/>
</dbReference>
<name>A0A0U5LKJ6_9GAMM</name>
<feature type="domain" description="DUF2382" evidence="1">
    <location>
        <begin position="22"/>
        <end position="132"/>
    </location>
</feature>
<protein>
    <recommendedName>
        <fullName evidence="1">DUF2382 domain-containing protein</fullName>
    </recommendedName>
</protein>
<organism evidence="2 3">
    <name type="scientific">Duffyella gerundensis</name>
    <dbReference type="NCBI Taxonomy" id="1619313"/>
    <lineage>
        <taxon>Bacteria</taxon>
        <taxon>Pseudomonadati</taxon>
        <taxon>Pseudomonadota</taxon>
        <taxon>Gammaproteobacteria</taxon>
        <taxon>Enterobacterales</taxon>
        <taxon>Erwiniaceae</taxon>
        <taxon>Duffyella</taxon>
    </lineage>
</organism>
<reference evidence="3" key="1">
    <citation type="submission" date="2015-11" db="EMBL/GenBank/DDBJ databases">
        <authorList>
            <person name="Blom J."/>
        </authorList>
    </citation>
    <scope>NUCLEOTIDE SEQUENCE [LARGE SCALE GENOMIC DNA]</scope>
</reference>
<dbReference type="Pfam" id="PF09557">
    <property type="entry name" value="DUF2382"/>
    <property type="match status" value="1"/>
</dbReference>
<dbReference type="PATRIC" id="fig|1619313.3.peg.614"/>
<sequence length="142" mass="16560">MAGQPEETQRQPDIHDADDVVLNRVEEQVELTKQRVVDSHVSVTRSTIEQQEVVSTLLNKDRVEVKHVPKMQYVDEMPAIREEEGVMIVPVVEEEIHIIRKLVLKEELHIHKVQETVPFEEVVTLRKQQVQVEKTKAKENDR</sequence>
<dbReference type="OrthoDB" id="6547838at2"/>
<gene>
    <name evidence="2" type="ORF">EM595_0591</name>
</gene>
<dbReference type="EMBL" id="LN907827">
    <property type="protein sequence ID" value="CUU22828.1"/>
    <property type="molecule type" value="Genomic_DNA"/>
</dbReference>
<evidence type="ECO:0000313" key="2">
    <source>
        <dbReference type="EMBL" id="CUU22828.1"/>
    </source>
</evidence>
<dbReference type="RefSeq" id="WP_067427728.1">
    <property type="nucleotide sequence ID" value="NZ_CP072598.1"/>
</dbReference>
<dbReference type="AlphaFoldDB" id="A0A0U5LKJ6"/>
<keyword evidence="3" id="KW-1185">Reference proteome</keyword>
<accession>A0A0U5LKJ6</accession>